<evidence type="ECO:0000313" key="2">
    <source>
        <dbReference type="Proteomes" id="UP001316803"/>
    </source>
</evidence>
<accession>A0AAN8EY65</accession>
<dbReference type="PANTHER" id="PTHR33112:SF14">
    <property type="entry name" value="HETEROKARYON INCOMPATIBILITY DOMAIN-CONTAINING PROTEIN"/>
    <property type="match status" value="1"/>
</dbReference>
<keyword evidence="2" id="KW-1185">Reference proteome</keyword>
<dbReference type="AlphaFoldDB" id="A0AAN8EY65"/>
<gene>
    <name evidence="1" type="ORF">OHC33_000719</name>
</gene>
<name>A0AAN8EY65_9EURO</name>
<comment type="caution">
    <text evidence="1">The sequence shown here is derived from an EMBL/GenBank/DDBJ whole genome shotgun (WGS) entry which is preliminary data.</text>
</comment>
<protein>
    <submittedName>
        <fullName evidence="1">Uncharacterized protein</fullName>
    </submittedName>
</protein>
<proteinExistence type="predicted"/>
<dbReference type="Proteomes" id="UP001316803">
    <property type="component" value="Unassembled WGS sequence"/>
</dbReference>
<reference evidence="1 2" key="1">
    <citation type="submission" date="2022-12" db="EMBL/GenBank/DDBJ databases">
        <title>Genomic features and morphological characterization of a novel Knufia sp. strain isolated from spacecraft assembly facility.</title>
        <authorList>
            <person name="Teixeira M."/>
            <person name="Chander A.M."/>
            <person name="Stajich J.E."/>
            <person name="Venkateswaran K."/>
        </authorList>
    </citation>
    <scope>NUCLEOTIDE SEQUENCE [LARGE SCALE GENOMIC DNA]</scope>
    <source>
        <strain evidence="1 2">FJI-L2-BK-P2</strain>
    </source>
</reference>
<evidence type="ECO:0000313" key="1">
    <source>
        <dbReference type="EMBL" id="KAK5958875.1"/>
    </source>
</evidence>
<organism evidence="1 2">
    <name type="scientific">Knufia fluminis</name>
    <dbReference type="NCBI Taxonomy" id="191047"/>
    <lineage>
        <taxon>Eukaryota</taxon>
        <taxon>Fungi</taxon>
        <taxon>Dikarya</taxon>
        <taxon>Ascomycota</taxon>
        <taxon>Pezizomycotina</taxon>
        <taxon>Eurotiomycetes</taxon>
        <taxon>Chaetothyriomycetidae</taxon>
        <taxon>Chaetothyriales</taxon>
        <taxon>Trichomeriaceae</taxon>
        <taxon>Knufia</taxon>
    </lineage>
</organism>
<dbReference type="PANTHER" id="PTHR33112">
    <property type="entry name" value="DOMAIN PROTEIN, PUTATIVE-RELATED"/>
    <property type="match status" value="1"/>
</dbReference>
<sequence length="299" mass="35417">MYAHEALKPRSLDILATIRKSGRDFVYNDGFTPWTTPYDAPWPWGTPCPLQQKLLFYQTLIRDYSRRALAYQTDAYNVFQGLCNYMRRTNFALGQIWGIIYPLCQLPEEEDSAMEWFISALLWLPYRRARRRAEFPSWSWLGWETHAHYDCTYREGKSRILGIKLQDDIELCSTGMPRVLLVTARFVPGTEFVALARDWQYRSFGPYLIHDRCQHEVVSCCAPEAHGTDPKEMVLLHFRMSPDYRYDRSDVYYHQFLVLKLWFWGYLRIGVVSVRLDPRERVPPAFELEAMPVDSFYIM</sequence>
<dbReference type="EMBL" id="JAKLMC020000001">
    <property type="protein sequence ID" value="KAK5958875.1"/>
    <property type="molecule type" value="Genomic_DNA"/>
</dbReference>